<name>A0A5C4MJ33_9ACTN</name>
<protein>
    <submittedName>
        <fullName evidence="1">Uncharacterized protein</fullName>
    </submittedName>
</protein>
<dbReference type="RefSeq" id="WP_139106462.1">
    <property type="nucleotide sequence ID" value="NZ_VDFR01000089.1"/>
</dbReference>
<gene>
    <name evidence="2" type="ORF">FHE65_19590</name>
    <name evidence="1" type="ORF">FHE65_20705</name>
</gene>
<dbReference type="OrthoDB" id="4828421at2"/>
<dbReference type="EMBL" id="VDFR01000089">
    <property type="protein sequence ID" value="TNC43070.1"/>
    <property type="molecule type" value="Genomic_DNA"/>
</dbReference>
<comment type="caution">
    <text evidence="1">The sequence shown here is derived from an EMBL/GenBank/DDBJ whole genome shotgun (WGS) entry which is preliminary data.</text>
</comment>
<proteinExistence type="predicted"/>
<evidence type="ECO:0000313" key="3">
    <source>
        <dbReference type="Proteomes" id="UP000306740"/>
    </source>
</evidence>
<evidence type="ECO:0000313" key="1">
    <source>
        <dbReference type="EMBL" id="TNC42561.1"/>
    </source>
</evidence>
<reference evidence="1 3" key="1">
    <citation type="submission" date="2019-05" db="EMBL/GenBank/DDBJ databases">
        <title>Mumia sp. nov., isolated from the intestinal contents of plateau pika (Ochotona curzoniae) in the Qinghai-Tibet plateau of China.</title>
        <authorList>
            <person name="Tian Z."/>
        </authorList>
    </citation>
    <scope>NUCLEOTIDE SEQUENCE [LARGE SCALE GENOMIC DNA]</scope>
    <source>
        <strain evidence="3">527</strain>
        <strain evidence="1">Z527</strain>
    </source>
</reference>
<dbReference type="Proteomes" id="UP000306740">
    <property type="component" value="Unassembled WGS sequence"/>
</dbReference>
<organism evidence="1 3">
    <name type="scientific">Mumia zhuanghuii</name>
    <dbReference type="NCBI Taxonomy" id="2585211"/>
    <lineage>
        <taxon>Bacteria</taxon>
        <taxon>Bacillati</taxon>
        <taxon>Actinomycetota</taxon>
        <taxon>Actinomycetes</taxon>
        <taxon>Propionibacteriales</taxon>
        <taxon>Nocardioidaceae</taxon>
        <taxon>Mumia</taxon>
    </lineage>
</organism>
<sequence>MTSASPQRPTSYEILVRGELSEALVAALEPLRLRVEPGGMVALRGAFRDRSELLGALQALEDLGVDLIEVTPTEDG</sequence>
<accession>A0A5C4MJ33</accession>
<dbReference type="AlphaFoldDB" id="A0A5C4MJ33"/>
<evidence type="ECO:0000313" key="2">
    <source>
        <dbReference type="EMBL" id="TNC43070.1"/>
    </source>
</evidence>
<dbReference type="EMBL" id="VDFR01000093">
    <property type="protein sequence ID" value="TNC42561.1"/>
    <property type="molecule type" value="Genomic_DNA"/>
</dbReference>